<protein>
    <submittedName>
        <fullName evidence="3">Short-subunit dehydrogenase</fullName>
    </submittedName>
</protein>
<comment type="similarity">
    <text evidence="1">Belongs to the short-chain dehydrogenases/reductases (SDR) family.</text>
</comment>
<keyword evidence="4" id="KW-1185">Reference proteome</keyword>
<dbReference type="GO" id="GO:0016491">
    <property type="term" value="F:oxidoreductase activity"/>
    <property type="evidence" value="ECO:0007669"/>
    <property type="project" value="UniProtKB-KW"/>
</dbReference>
<dbReference type="Gene3D" id="3.40.50.720">
    <property type="entry name" value="NAD(P)-binding Rossmann-like Domain"/>
    <property type="match status" value="1"/>
</dbReference>
<evidence type="ECO:0000313" key="4">
    <source>
        <dbReference type="Proteomes" id="UP000237662"/>
    </source>
</evidence>
<dbReference type="InterPro" id="IPR002347">
    <property type="entry name" value="SDR_fam"/>
</dbReference>
<evidence type="ECO:0000256" key="1">
    <source>
        <dbReference type="ARBA" id="ARBA00006484"/>
    </source>
</evidence>
<reference evidence="3 4" key="1">
    <citation type="submission" date="2018-02" db="EMBL/GenBank/DDBJ databases">
        <title>Genomic Encyclopedia of Archaeal and Bacterial Type Strains, Phase II (KMG-II): from individual species to whole genera.</title>
        <authorList>
            <person name="Goeker M."/>
        </authorList>
    </citation>
    <scope>NUCLEOTIDE SEQUENCE [LARGE SCALE GENOMIC DNA]</scope>
    <source>
        <strain evidence="3 4">DSM 29526</strain>
    </source>
</reference>
<gene>
    <name evidence="3" type="ORF">CLV84_3676</name>
</gene>
<dbReference type="AlphaFoldDB" id="A0A2S6I0P7"/>
<dbReference type="PANTHER" id="PTHR24320:SF274">
    <property type="entry name" value="CHAIN DEHYDROGENASE, PUTATIVE (AFU_ORTHOLOGUE AFUA_4G00440)-RELATED"/>
    <property type="match status" value="1"/>
</dbReference>
<dbReference type="RefSeq" id="WP_104421247.1">
    <property type="nucleotide sequence ID" value="NZ_PTJC01000007.1"/>
</dbReference>
<dbReference type="PANTHER" id="PTHR24320">
    <property type="entry name" value="RETINOL DEHYDROGENASE"/>
    <property type="match status" value="1"/>
</dbReference>
<dbReference type="Pfam" id="PF00106">
    <property type="entry name" value="adh_short"/>
    <property type="match status" value="1"/>
</dbReference>
<dbReference type="OrthoDB" id="597510at2"/>
<dbReference type="PRINTS" id="PR00081">
    <property type="entry name" value="GDHRDH"/>
</dbReference>
<evidence type="ECO:0000256" key="2">
    <source>
        <dbReference type="ARBA" id="ARBA00023002"/>
    </source>
</evidence>
<accession>A0A2S6I0P7</accession>
<dbReference type="SUPFAM" id="SSF51735">
    <property type="entry name" value="NAD(P)-binding Rossmann-fold domains"/>
    <property type="match status" value="1"/>
</dbReference>
<dbReference type="Proteomes" id="UP000237662">
    <property type="component" value="Unassembled WGS sequence"/>
</dbReference>
<evidence type="ECO:0000313" key="3">
    <source>
        <dbReference type="EMBL" id="PPK84516.1"/>
    </source>
</evidence>
<name>A0A2S6I0P7_9BACT</name>
<keyword evidence="2" id="KW-0560">Oxidoreductase</keyword>
<proteinExistence type="inferred from homology"/>
<sequence>MARIFITGSTDGLGQMAARELIEKGHEVYLHARNAARAEDARHALPNATGVLIADLADPEATRQLARDANATGTFDTVIHNAAVYRAKGPLIATVNVLAPYLLTCLMDRPDQLIYLSSNDHTWGNWKAAELKRDAPDLTYADSKLLIAAFALAVARKWAAVRANAIDPGWVPTKMGGSGAPDDLQQGYATQVWLADGTDPAARISGHYLYHKQDGKLQEAARDEARQDELIRICADVTGVTFPGAE</sequence>
<dbReference type="InterPro" id="IPR036291">
    <property type="entry name" value="NAD(P)-bd_dom_sf"/>
</dbReference>
<comment type="caution">
    <text evidence="3">The sequence shown here is derived from an EMBL/GenBank/DDBJ whole genome shotgun (WGS) entry which is preliminary data.</text>
</comment>
<organism evidence="3 4">
    <name type="scientific">Neolewinella xylanilytica</name>
    <dbReference type="NCBI Taxonomy" id="1514080"/>
    <lineage>
        <taxon>Bacteria</taxon>
        <taxon>Pseudomonadati</taxon>
        <taxon>Bacteroidota</taxon>
        <taxon>Saprospiria</taxon>
        <taxon>Saprospirales</taxon>
        <taxon>Lewinellaceae</taxon>
        <taxon>Neolewinella</taxon>
    </lineage>
</organism>
<dbReference type="EMBL" id="PTJC01000007">
    <property type="protein sequence ID" value="PPK84516.1"/>
    <property type="molecule type" value="Genomic_DNA"/>
</dbReference>